<evidence type="ECO:0000259" key="6">
    <source>
        <dbReference type="Pfam" id="PF25068"/>
    </source>
</evidence>
<feature type="repeat" description="TPR" evidence="4">
    <location>
        <begin position="339"/>
        <end position="372"/>
    </location>
</feature>
<organism evidence="7 8">
    <name type="scientific">Romanomermis culicivorax</name>
    <name type="common">Nematode worm</name>
    <dbReference type="NCBI Taxonomy" id="13658"/>
    <lineage>
        <taxon>Eukaryota</taxon>
        <taxon>Metazoa</taxon>
        <taxon>Ecdysozoa</taxon>
        <taxon>Nematoda</taxon>
        <taxon>Enoplea</taxon>
        <taxon>Dorylaimia</taxon>
        <taxon>Mermithida</taxon>
        <taxon>Mermithoidea</taxon>
        <taxon>Mermithidae</taxon>
        <taxon>Romanomermis</taxon>
    </lineage>
</organism>
<keyword evidence="3 4" id="KW-0802">TPR repeat</keyword>
<dbReference type="GO" id="GO:0035721">
    <property type="term" value="P:intraciliary retrograde transport"/>
    <property type="evidence" value="ECO:0007669"/>
    <property type="project" value="TreeGrafter"/>
</dbReference>
<dbReference type="OMA" id="IGDVENC"/>
<evidence type="ECO:0000256" key="2">
    <source>
        <dbReference type="ARBA" id="ARBA00022737"/>
    </source>
</evidence>
<dbReference type="Pfam" id="PF25064">
    <property type="entry name" value="ARM_TT21_5th"/>
    <property type="match status" value="1"/>
</dbReference>
<name>A0A915HU30_ROMCU</name>
<dbReference type="InterPro" id="IPR019734">
    <property type="entry name" value="TPR_rpt"/>
</dbReference>
<evidence type="ECO:0000256" key="4">
    <source>
        <dbReference type="PROSITE-ProRule" id="PRU00339"/>
    </source>
</evidence>
<dbReference type="Pfam" id="PF25068">
    <property type="entry name" value="ARM_TT21_4th"/>
    <property type="match status" value="1"/>
</dbReference>
<sequence>MFPGPGFTTKFRIKIKSSRPCVSSRTEVDCTTHSLTIASCTNPLPQLGGQSCSLGIATSDVLFQIKKCHLCHRRPTSFYKNCLALVGEKNKVHDQQKKEIVEKNPSSQAFVMLGDAYMSIQEPDKAIELYESALKKNPKDHALSSKIGRALVKSHNYAKAVSYYEAALKTGHMNFLRYELADLTLKLGNFDKCEKILKQGLENIPKTNPDLENASNEVKFKILLSKLYFETGNWEGAINFLLQAKENQNKILKRGPSELSEKLLQMKTLAAEICCQLGQFYENHRDLQKSINFYQEALIELSQDIKIMLSVARLHLLMGDLEHCYQMCQKVLILDKDNDMATLMLADLMYQRSQTDDALLHFQQLLDRNPNQYHALARAIELAWRCGDLPRAEKYLEQASESSTRSHLDAGFNYCKADDKILFLHRFRYTGDPNSALQHFNRARRDLEWGERSIYNMIEICLNPDNEIIGGEVFDSADPADTTTK</sequence>
<feature type="repeat" description="TPR" evidence="4">
    <location>
        <begin position="107"/>
        <end position="140"/>
    </location>
</feature>
<feature type="domain" description="Tetratricopeptide repeat protein 21A/21B fourth ARM" evidence="6">
    <location>
        <begin position="143"/>
        <end position="298"/>
    </location>
</feature>
<dbReference type="Pfam" id="PF07719">
    <property type="entry name" value="TPR_2"/>
    <property type="match status" value="1"/>
</dbReference>
<dbReference type="GO" id="GO:0030991">
    <property type="term" value="C:intraciliary transport particle A"/>
    <property type="evidence" value="ECO:0007669"/>
    <property type="project" value="TreeGrafter"/>
</dbReference>
<proteinExistence type="inferred from homology"/>
<dbReference type="PROSITE" id="PS50293">
    <property type="entry name" value="TPR_REGION"/>
    <property type="match status" value="1"/>
</dbReference>
<dbReference type="Gene3D" id="1.25.40.10">
    <property type="entry name" value="Tetratricopeptide repeat domain"/>
    <property type="match status" value="2"/>
</dbReference>
<dbReference type="PANTHER" id="PTHR14699">
    <property type="entry name" value="STI2 PROTEIN-RELATED"/>
    <property type="match status" value="1"/>
</dbReference>
<dbReference type="InterPro" id="IPR011990">
    <property type="entry name" value="TPR-like_helical_dom_sf"/>
</dbReference>
<dbReference type="SMART" id="SM00028">
    <property type="entry name" value="TPR"/>
    <property type="match status" value="7"/>
</dbReference>
<comment type="similarity">
    <text evidence="1">Belongs to the TTC21 family.</text>
</comment>
<accession>A0A915HU30</accession>
<evidence type="ECO:0000313" key="7">
    <source>
        <dbReference type="Proteomes" id="UP000887565"/>
    </source>
</evidence>
<dbReference type="PANTHER" id="PTHR14699:SF0">
    <property type="entry name" value="TETRATRICOPEPTIDE REPEAT PROTEIN 21 HOMOLOG"/>
    <property type="match status" value="1"/>
</dbReference>
<dbReference type="AlphaFoldDB" id="A0A915HU30"/>
<evidence type="ECO:0000259" key="5">
    <source>
        <dbReference type="Pfam" id="PF25064"/>
    </source>
</evidence>
<dbReference type="InterPro" id="IPR013105">
    <property type="entry name" value="TPR_2"/>
</dbReference>
<dbReference type="InterPro" id="IPR040364">
    <property type="entry name" value="TTC21A/TTC21B"/>
</dbReference>
<dbReference type="Proteomes" id="UP000887565">
    <property type="component" value="Unplaced"/>
</dbReference>
<evidence type="ECO:0000256" key="1">
    <source>
        <dbReference type="ARBA" id="ARBA00010935"/>
    </source>
</evidence>
<evidence type="ECO:0000313" key="8">
    <source>
        <dbReference type="WBParaSite" id="nRc.2.0.1.t05279-RA"/>
    </source>
</evidence>
<dbReference type="GO" id="GO:0005929">
    <property type="term" value="C:cilium"/>
    <property type="evidence" value="ECO:0007669"/>
    <property type="project" value="GOC"/>
</dbReference>
<reference evidence="8" key="1">
    <citation type="submission" date="2022-11" db="UniProtKB">
        <authorList>
            <consortium name="WormBaseParasite"/>
        </authorList>
    </citation>
    <scope>IDENTIFICATION</scope>
</reference>
<keyword evidence="2" id="KW-0677">Repeat</keyword>
<dbReference type="SUPFAM" id="SSF48452">
    <property type="entry name" value="TPR-like"/>
    <property type="match status" value="1"/>
</dbReference>
<evidence type="ECO:0000256" key="3">
    <source>
        <dbReference type="ARBA" id="ARBA00022803"/>
    </source>
</evidence>
<dbReference type="InterPro" id="IPR056835">
    <property type="entry name" value="ARM_TT21_5th"/>
</dbReference>
<dbReference type="GO" id="GO:0061512">
    <property type="term" value="P:protein localization to cilium"/>
    <property type="evidence" value="ECO:0007669"/>
    <property type="project" value="TreeGrafter"/>
</dbReference>
<dbReference type="InterPro" id="IPR056836">
    <property type="entry name" value="ARM_TT21_4th"/>
</dbReference>
<dbReference type="PROSITE" id="PS50005">
    <property type="entry name" value="TPR"/>
    <property type="match status" value="2"/>
</dbReference>
<protein>
    <submittedName>
        <fullName evidence="8">Uncharacterized protein</fullName>
    </submittedName>
</protein>
<feature type="domain" description="Tetratricopeptide repeat protein 21A/21B fifth ARM repeats" evidence="5">
    <location>
        <begin position="340"/>
        <end position="462"/>
    </location>
</feature>
<keyword evidence="7" id="KW-1185">Reference proteome</keyword>
<dbReference type="WBParaSite" id="nRc.2.0.1.t05279-RA">
    <property type="protein sequence ID" value="nRc.2.0.1.t05279-RA"/>
    <property type="gene ID" value="nRc.2.0.1.g05279"/>
</dbReference>